<dbReference type="AlphaFoldDB" id="A0A2T3AX80"/>
<evidence type="ECO:0000256" key="2">
    <source>
        <dbReference type="SAM" id="MobiDB-lite"/>
    </source>
</evidence>
<dbReference type="EMBL" id="KZ679014">
    <property type="protein sequence ID" value="PSS13263.1"/>
    <property type="molecule type" value="Genomic_DNA"/>
</dbReference>
<protein>
    <submittedName>
        <fullName evidence="3">Uncharacterized protein</fullName>
    </submittedName>
</protein>
<feature type="coiled-coil region" evidence="1">
    <location>
        <begin position="95"/>
        <end position="122"/>
    </location>
</feature>
<reference evidence="3 4" key="1">
    <citation type="journal article" date="2018" name="New Phytol.">
        <title>Comparative genomics and transcriptomics depict ericoid mycorrhizal fungi as versatile saprotrophs and plant mutualists.</title>
        <authorList>
            <person name="Martino E."/>
            <person name="Morin E."/>
            <person name="Grelet G.A."/>
            <person name="Kuo A."/>
            <person name="Kohler A."/>
            <person name="Daghino S."/>
            <person name="Barry K.W."/>
            <person name="Cichocki N."/>
            <person name="Clum A."/>
            <person name="Dockter R.B."/>
            <person name="Hainaut M."/>
            <person name="Kuo R.C."/>
            <person name="LaButti K."/>
            <person name="Lindahl B.D."/>
            <person name="Lindquist E.A."/>
            <person name="Lipzen A."/>
            <person name="Khouja H.R."/>
            <person name="Magnuson J."/>
            <person name="Murat C."/>
            <person name="Ohm R.A."/>
            <person name="Singer S.W."/>
            <person name="Spatafora J.W."/>
            <person name="Wang M."/>
            <person name="Veneault-Fourrey C."/>
            <person name="Henrissat B."/>
            <person name="Grigoriev I.V."/>
            <person name="Martin F.M."/>
            <person name="Perotto S."/>
        </authorList>
    </citation>
    <scope>NUCLEOTIDE SEQUENCE [LARGE SCALE GENOMIC DNA]</scope>
    <source>
        <strain evidence="3 4">ATCC 22711</strain>
    </source>
</reference>
<dbReference type="InParanoid" id="A0A2T3AX80"/>
<feature type="region of interest" description="Disordered" evidence="2">
    <location>
        <begin position="1"/>
        <end position="22"/>
    </location>
</feature>
<dbReference type="GeneID" id="36572533"/>
<dbReference type="Proteomes" id="UP000241818">
    <property type="component" value="Unassembled WGS sequence"/>
</dbReference>
<accession>A0A2T3AX80</accession>
<organism evidence="3 4">
    <name type="scientific">Amorphotheca resinae ATCC 22711</name>
    <dbReference type="NCBI Taxonomy" id="857342"/>
    <lineage>
        <taxon>Eukaryota</taxon>
        <taxon>Fungi</taxon>
        <taxon>Dikarya</taxon>
        <taxon>Ascomycota</taxon>
        <taxon>Pezizomycotina</taxon>
        <taxon>Leotiomycetes</taxon>
        <taxon>Helotiales</taxon>
        <taxon>Amorphothecaceae</taxon>
        <taxon>Amorphotheca</taxon>
    </lineage>
</organism>
<evidence type="ECO:0000313" key="4">
    <source>
        <dbReference type="Proteomes" id="UP000241818"/>
    </source>
</evidence>
<dbReference type="RefSeq" id="XP_024719254.1">
    <property type="nucleotide sequence ID" value="XM_024864452.1"/>
</dbReference>
<keyword evidence="4" id="KW-1185">Reference proteome</keyword>
<proteinExistence type="predicted"/>
<evidence type="ECO:0000256" key="1">
    <source>
        <dbReference type="SAM" id="Coils"/>
    </source>
</evidence>
<sequence length="515" mass="58226">MAGHGSLSTPLARPPSAAPADPLCRIAATTPNLQTPPAPTKLTSYFTQSQLALALAIQKSKPQDVSTKDYCLQLRKNIQSHRESAVEKHRYIDTCEFWKDQYMRIYQEKNELEDKVHHLEQVQQTRDELGVANLDNEIISNHPGKRRRSPQDVQGSLDVQRSNPSPDDDSDLMLSRYVLRIGRQRSHLEKCMKESNIPDYLDNLAKLSHQTLLLLETVLSDCIIPLWSLRCSDNTQRVCLLRQVMHQIVLSFRASFHALNELCRTILGRAKRFDTIYRLVMFFKIALDHLHTVCTLQAENEIAERRRTRSKRVKIEDEYAVNKYLCEALISIAQIEWKIELPGHSDVWEGILFSVLDFTGRLVSNAVFNEHVAMSDHVGNITKEGPTLLPEAAKLESRYIVLVLRAALGGTNARKELNARILSGHPAKPDVPSRHGSLQASADHTHNLLIKARKTMQQTLVKSAVGGEGLEGLRLPQPPEDDSTYSSEADCCVEKFGQEWLLESVWALIGWELVV</sequence>
<gene>
    <name evidence="3" type="ORF">M430DRAFT_21172</name>
</gene>
<keyword evidence="1" id="KW-0175">Coiled coil</keyword>
<feature type="compositionally biased region" description="Polar residues" evidence="2">
    <location>
        <begin position="151"/>
        <end position="163"/>
    </location>
</feature>
<dbReference type="OrthoDB" id="202825at2759"/>
<evidence type="ECO:0000313" key="3">
    <source>
        <dbReference type="EMBL" id="PSS13263.1"/>
    </source>
</evidence>
<feature type="region of interest" description="Disordered" evidence="2">
    <location>
        <begin position="136"/>
        <end position="171"/>
    </location>
</feature>
<name>A0A2T3AX80_AMORE</name>